<proteinExistence type="predicted"/>
<evidence type="ECO:0000313" key="7">
    <source>
        <dbReference type="EMBL" id="EEQ34500.1"/>
    </source>
</evidence>
<feature type="transmembrane region" description="Helical" evidence="6">
    <location>
        <begin position="20"/>
        <end position="37"/>
    </location>
</feature>
<feature type="transmembrane region" description="Helical" evidence="6">
    <location>
        <begin position="122"/>
        <end position="141"/>
    </location>
</feature>
<evidence type="ECO:0000256" key="5">
    <source>
        <dbReference type="SAM" id="MobiDB-lite"/>
    </source>
</evidence>
<feature type="transmembrane region" description="Helical" evidence="6">
    <location>
        <begin position="161"/>
        <end position="182"/>
    </location>
</feature>
<accession>C5FYA2</accession>
<keyword evidence="3 6" id="KW-1133">Transmembrane helix</keyword>
<name>C5FYA2_ARTOC</name>
<feature type="transmembrane region" description="Helical" evidence="6">
    <location>
        <begin position="49"/>
        <end position="67"/>
    </location>
</feature>
<reference evidence="8" key="1">
    <citation type="journal article" date="2012" name="MBio">
        <title>Comparative genome analysis of Trichophyton rubrum and related dermatophytes reveals candidate genes involved in infection.</title>
        <authorList>
            <person name="Martinez D.A."/>
            <person name="Oliver B.G."/>
            <person name="Graeser Y."/>
            <person name="Goldberg J.M."/>
            <person name="Li W."/>
            <person name="Martinez-Rossi N.M."/>
            <person name="Monod M."/>
            <person name="Shelest E."/>
            <person name="Barton R.C."/>
            <person name="Birch E."/>
            <person name="Brakhage A.A."/>
            <person name="Chen Z."/>
            <person name="Gurr S.J."/>
            <person name="Heiman D."/>
            <person name="Heitman J."/>
            <person name="Kosti I."/>
            <person name="Rossi A."/>
            <person name="Saif S."/>
            <person name="Samalova M."/>
            <person name="Saunders C.W."/>
            <person name="Shea T."/>
            <person name="Summerbell R.C."/>
            <person name="Xu J."/>
            <person name="Young S."/>
            <person name="Zeng Q."/>
            <person name="Birren B.W."/>
            <person name="Cuomo C.A."/>
            <person name="White T.C."/>
        </authorList>
    </citation>
    <scope>NUCLEOTIDE SEQUENCE [LARGE SCALE GENOMIC DNA]</scope>
    <source>
        <strain evidence="8">ATCC MYA-4605 / CBS 113480</strain>
    </source>
</reference>
<comment type="subcellular location">
    <subcellularLocation>
        <location evidence="1">Membrane</location>
        <topology evidence="1">Multi-pass membrane protein</topology>
    </subcellularLocation>
</comment>
<gene>
    <name evidence="7" type="ORF">MCYG_07319</name>
</gene>
<sequence>MSSKEDITTELYHYFPNKPAAIIFAILYIASSFLHEYQYNATRPQKFTMPFVLGTTFSSVGFVTRSLSALKIGDPRTVWRISSMFTLGAGPTYAGADYFVCGRIFSYVRSAAPISPLRTVRTFIFFDFLAEIGIWIGTGIMDSRGDPNSAKAKLGLNLIRAAVIIQLALFACFVVVVLVFQIRATSRGFWRASHQQIGGTPGWVKVTYTLYASSLLIAARSGYHIAENFLPHDHPFRATEAPFLCLEALVMFINAAMFNVIHPGALLPSNPHVYLLSNGTEAEDESPEDTLEDTRPLKMKILDPLDIKGLFSKKQSVKVYQQRPMTGDDELMPESMRMLENRPRGEFH</sequence>
<dbReference type="PANTHER" id="PTHR31465">
    <property type="entry name" value="PROTEIN RTA1-RELATED"/>
    <property type="match status" value="1"/>
</dbReference>
<dbReference type="Pfam" id="PF04479">
    <property type="entry name" value="RTA1"/>
    <property type="match status" value="1"/>
</dbReference>
<evidence type="ECO:0000256" key="3">
    <source>
        <dbReference type="ARBA" id="ARBA00022989"/>
    </source>
</evidence>
<evidence type="ECO:0000313" key="8">
    <source>
        <dbReference type="Proteomes" id="UP000002035"/>
    </source>
</evidence>
<keyword evidence="4 6" id="KW-0472">Membrane</keyword>
<keyword evidence="2 6" id="KW-0812">Transmembrane</keyword>
<dbReference type="VEuPathDB" id="FungiDB:MCYG_07319"/>
<dbReference type="PANTHER" id="PTHR31465:SF13">
    <property type="entry name" value="RTA1 DOMAIN PROTEIN-RELATED"/>
    <property type="match status" value="1"/>
</dbReference>
<dbReference type="eggNOG" id="ENOG502RDNH">
    <property type="taxonomic scope" value="Eukaryota"/>
</dbReference>
<dbReference type="GO" id="GO:0016020">
    <property type="term" value="C:membrane"/>
    <property type="evidence" value="ECO:0007669"/>
    <property type="project" value="UniProtKB-SubCell"/>
</dbReference>
<organism evidence="7 8">
    <name type="scientific">Arthroderma otae (strain ATCC MYA-4605 / CBS 113480)</name>
    <name type="common">Microsporum canis</name>
    <dbReference type="NCBI Taxonomy" id="554155"/>
    <lineage>
        <taxon>Eukaryota</taxon>
        <taxon>Fungi</taxon>
        <taxon>Dikarya</taxon>
        <taxon>Ascomycota</taxon>
        <taxon>Pezizomycotina</taxon>
        <taxon>Eurotiomycetes</taxon>
        <taxon>Eurotiomycetidae</taxon>
        <taxon>Onygenales</taxon>
        <taxon>Arthrodermataceae</taxon>
        <taxon>Microsporum</taxon>
    </lineage>
</organism>
<protein>
    <submittedName>
        <fullName evidence="7">RTA1 domain-containing protein</fullName>
    </submittedName>
</protein>
<dbReference type="STRING" id="554155.C5FYA2"/>
<dbReference type="Proteomes" id="UP000002035">
    <property type="component" value="Unassembled WGS sequence"/>
</dbReference>
<feature type="region of interest" description="Disordered" evidence="5">
    <location>
        <begin position="323"/>
        <end position="348"/>
    </location>
</feature>
<feature type="compositionally biased region" description="Basic and acidic residues" evidence="5">
    <location>
        <begin position="337"/>
        <end position="348"/>
    </location>
</feature>
<evidence type="ECO:0000256" key="2">
    <source>
        <dbReference type="ARBA" id="ARBA00022692"/>
    </source>
</evidence>
<dbReference type="AlphaFoldDB" id="C5FYA2"/>
<dbReference type="RefSeq" id="XP_002843536.1">
    <property type="nucleotide sequence ID" value="XM_002843490.1"/>
</dbReference>
<dbReference type="InterPro" id="IPR007568">
    <property type="entry name" value="RTA1"/>
</dbReference>
<dbReference type="OrthoDB" id="3358017at2759"/>
<evidence type="ECO:0000256" key="6">
    <source>
        <dbReference type="SAM" id="Phobius"/>
    </source>
</evidence>
<dbReference type="GeneID" id="9227967"/>
<dbReference type="OMA" id="FLHEYQY"/>
<evidence type="ECO:0000256" key="1">
    <source>
        <dbReference type="ARBA" id="ARBA00004141"/>
    </source>
</evidence>
<feature type="transmembrane region" description="Helical" evidence="6">
    <location>
        <begin position="79"/>
        <end position="101"/>
    </location>
</feature>
<dbReference type="EMBL" id="DS995707">
    <property type="protein sequence ID" value="EEQ34500.1"/>
    <property type="molecule type" value="Genomic_DNA"/>
</dbReference>
<evidence type="ECO:0000256" key="4">
    <source>
        <dbReference type="ARBA" id="ARBA00023136"/>
    </source>
</evidence>
<dbReference type="HOGENOM" id="CLU_033465_0_1_1"/>
<keyword evidence="8" id="KW-1185">Reference proteome</keyword>